<gene>
    <name evidence="2" type="ORF">Mal4_07140</name>
</gene>
<proteinExistence type="predicted"/>
<reference evidence="2 3" key="1">
    <citation type="submission" date="2019-02" db="EMBL/GenBank/DDBJ databases">
        <title>Deep-cultivation of Planctomycetes and their phenomic and genomic characterization uncovers novel biology.</title>
        <authorList>
            <person name="Wiegand S."/>
            <person name="Jogler M."/>
            <person name="Boedeker C."/>
            <person name="Pinto D."/>
            <person name="Vollmers J."/>
            <person name="Rivas-Marin E."/>
            <person name="Kohn T."/>
            <person name="Peeters S.H."/>
            <person name="Heuer A."/>
            <person name="Rast P."/>
            <person name="Oberbeckmann S."/>
            <person name="Bunk B."/>
            <person name="Jeske O."/>
            <person name="Meyerdierks A."/>
            <person name="Storesund J.E."/>
            <person name="Kallscheuer N."/>
            <person name="Luecker S."/>
            <person name="Lage O.M."/>
            <person name="Pohl T."/>
            <person name="Merkel B.J."/>
            <person name="Hornburger P."/>
            <person name="Mueller R.-W."/>
            <person name="Bruemmer F."/>
            <person name="Labrenz M."/>
            <person name="Spormann A.M."/>
            <person name="Op den Camp H."/>
            <person name="Overmann J."/>
            <person name="Amann R."/>
            <person name="Jetten M.S.M."/>
            <person name="Mascher T."/>
            <person name="Medema M.H."/>
            <person name="Devos D.P."/>
            <person name="Kaster A.-K."/>
            <person name="Ovreas L."/>
            <person name="Rohde M."/>
            <person name="Galperin M.Y."/>
            <person name="Jogler C."/>
        </authorList>
    </citation>
    <scope>NUCLEOTIDE SEQUENCE [LARGE SCALE GENOMIC DNA]</scope>
    <source>
        <strain evidence="2 3">Mal4</strain>
    </source>
</reference>
<feature type="compositionally biased region" description="Polar residues" evidence="1">
    <location>
        <begin position="171"/>
        <end position="184"/>
    </location>
</feature>
<keyword evidence="3" id="KW-1185">Reference proteome</keyword>
<evidence type="ECO:0000256" key="1">
    <source>
        <dbReference type="SAM" id="MobiDB-lite"/>
    </source>
</evidence>
<evidence type="ECO:0000313" key="3">
    <source>
        <dbReference type="Proteomes" id="UP000320496"/>
    </source>
</evidence>
<dbReference type="AlphaFoldDB" id="A0A517Z1T5"/>
<sequence>MSLERARRRVARTHDVSGWRSHRKSLGNPTNVGWDWSHRVAPVARQPGPAQPARGEHACVAHTCLAGQACHLPAGCVTARDLVTSQRERRNSLQRARHTPTACDPPGAMPSRRRRVGMPLLPAPDTGECLQFGQSTTGSVPSSLNTLAALGEPRTTHSHTGASTGLLKPPRSSSCRFATQTNRLSGPPGDHQHTASASARVRRW</sequence>
<feature type="compositionally biased region" description="Basic residues" evidence="1">
    <location>
        <begin position="1"/>
        <end position="11"/>
    </location>
</feature>
<feature type="region of interest" description="Disordered" evidence="1">
    <location>
        <begin position="1"/>
        <end position="34"/>
    </location>
</feature>
<dbReference type="Proteomes" id="UP000320496">
    <property type="component" value="Chromosome"/>
</dbReference>
<dbReference type="KEGG" id="mri:Mal4_07140"/>
<protein>
    <submittedName>
        <fullName evidence="2">Uncharacterized protein</fullName>
    </submittedName>
</protein>
<dbReference type="EMBL" id="CP036275">
    <property type="protein sequence ID" value="QDU36428.1"/>
    <property type="molecule type" value="Genomic_DNA"/>
</dbReference>
<organism evidence="2 3">
    <name type="scientific">Maioricimonas rarisocia</name>
    <dbReference type="NCBI Taxonomy" id="2528026"/>
    <lineage>
        <taxon>Bacteria</taxon>
        <taxon>Pseudomonadati</taxon>
        <taxon>Planctomycetota</taxon>
        <taxon>Planctomycetia</taxon>
        <taxon>Planctomycetales</taxon>
        <taxon>Planctomycetaceae</taxon>
        <taxon>Maioricimonas</taxon>
    </lineage>
</organism>
<name>A0A517Z1T5_9PLAN</name>
<feature type="region of interest" description="Disordered" evidence="1">
    <location>
        <begin position="88"/>
        <end position="113"/>
    </location>
</feature>
<feature type="region of interest" description="Disordered" evidence="1">
    <location>
        <begin position="153"/>
        <end position="204"/>
    </location>
</feature>
<accession>A0A517Z1T5</accession>
<evidence type="ECO:0000313" key="2">
    <source>
        <dbReference type="EMBL" id="QDU36428.1"/>
    </source>
</evidence>